<evidence type="ECO:0000313" key="3">
    <source>
        <dbReference type="Proteomes" id="UP000031668"/>
    </source>
</evidence>
<dbReference type="Proteomes" id="UP000031668">
    <property type="component" value="Unassembled WGS sequence"/>
</dbReference>
<dbReference type="EMBL" id="JWZT01000482">
    <property type="protein sequence ID" value="KII74257.1"/>
    <property type="molecule type" value="Genomic_DNA"/>
</dbReference>
<evidence type="ECO:0000313" key="2">
    <source>
        <dbReference type="EMBL" id="KII74257.1"/>
    </source>
</evidence>
<reference evidence="2 3" key="1">
    <citation type="journal article" date="2014" name="Genome Biol. Evol.">
        <title>The genome of the myxosporean Thelohanellus kitauei shows adaptations to nutrient acquisition within its fish host.</title>
        <authorList>
            <person name="Yang Y."/>
            <person name="Xiong J."/>
            <person name="Zhou Z."/>
            <person name="Huo F."/>
            <person name="Miao W."/>
            <person name="Ran C."/>
            <person name="Liu Y."/>
            <person name="Zhang J."/>
            <person name="Feng J."/>
            <person name="Wang M."/>
            <person name="Wang M."/>
            <person name="Wang L."/>
            <person name="Yao B."/>
        </authorList>
    </citation>
    <scope>NUCLEOTIDE SEQUENCE [LARGE SCALE GENOMIC DNA]</scope>
    <source>
        <strain evidence="2">Wuqing</strain>
    </source>
</reference>
<protein>
    <submittedName>
        <fullName evidence="2">Uncharacterized protein</fullName>
    </submittedName>
</protein>
<dbReference type="EMBL" id="JWZT01003243">
    <property type="protein sequence ID" value="KII67319.1"/>
    <property type="molecule type" value="Genomic_DNA"/>
</dbReference>
<comment type="caution">
    <text evidence="2">The sequence shown here is derived from an EMBL/GenBank/DDBJ whole genome shotgun (WGS) entry which is preliminary data.</text>
</comment>
<proteinExistence type="predicted"/>
<gene>
    <name evidence="1" type="ORF">RF11_12598</name>
    <name evidence="2" type="ORF">RF11_14514</name>
</gene>
<evidence type="ECO:0000313" key="1">
    <source>
        <dbReference type="EMBL" id="KII67319.1"/>
    </source>
</evidence>
<keyword evidence="3" id="KW-1185">Reference proteome</keyword>
<organism evidence="2 3">
    <name type="scientific">Thelohanellus kitauei</name>
    <name type="common">Myxosporean</name>
    <dbReference type="NCBI Taxonomy" id="669202"/>
    <lineage>
        <taxon>Eukaryota</taxon>
        <taxon>Metazoa</taxon>
        <taxon>Cnidaria</taxon>
        <taxon>Myxozoa</taxon>
        <taxon>Myxosporea</taxon>
        <taxon>Bivalvulida</taxon>
        <taxon>Platysporina</taxon>
        <taxon>Myxobolidae</taxon>
        <taxon>Thelohanellus</taxon>
    </lineage>
</organism>
<accession>A0A0C2NJQ7</accession>
<sequence length="115" mass="13428">MLLAEMRSLACGHISCIFFEYIFLKKPENVRLQLTYAYFTDLHKYGKRADEIWQARLADANIQSLKPSKTNEQKTRMQNPKPCKTCFFIIKDSRVDHKNADHHGHTTKQGGHLYT</sequence>
<name>A0A0C2NJQ7_THEKT</name>
<dbReference type="AlphaFoldDB" id="A0A0C2NJQ7"/>